<keyword evidence="1" id="KW-0539">Nucleus</keyword>
<comment type="caution">
    <text evidence="4">The sequence shown here is derived from an EMBL/GenBank/DDBJ whole genome shotgun (WGS) entry which is preliminary data.</text>
</comment>
<evidence type="ECO:0000256" key="2">
    <source>
        <dbReference type="SAM" id="MobiDB-lite"/>
    </source>
</evidence>
<dbReference type="RefSeq" id="XP_046117269.1">
    <property type="nucleotide sequence ID" value="XM_046257828.1"/>
</dbReference>
<dbReference type="InterPro" id="IPR036864">
    <property type="entry name" value="Zn2-C6_fun-type_DNA-bd_sf"/>
</dbReference>
<organism evidence="4 5">
    <name type="scientific">Emericellopsis atlantica</name>
    <dbReference type="NCBI Taxonomy" id="2614577"/>
    <lineage>
        <taxon>Eukaryota</taxon>
        <taxon>Fungi</taxon>
        <taxon>Dikarya</taxon>
        <taxon>Ascomycota</taxon>
        <taxon>Pezizomycotina</taxon>
        <taxon>Sordariomycetes</taxon>
        <taxon>Hypocreomycetidae</taxon>
        <taxon>Hypocreales</taxon>
        <taxon>Bionectriaceae</taxon>
        <taxon>Emericellopsis</taxon>
    </lineage>
</organism>
<dbReference type="SMART" id="SM00066">
    <property type="entry name" value="GAL4"/>
    <property type="match status" value="1"/>
</dbReference>
<feature type="domain" description="Zn(2)-C6 fungal-type" evidence="3">
    <location>
        <begin position="39"/>
        <end position="68"/>
    </location>
</feature>
<dbReference type="OrthoDB" id="6133115at2759"/>
<dbReference type="PANTHER" id="PTHR47785">
    <property type="entry name" value="ZN(II)2CYS6 TRANSCRIPTION FACTOR (EUROFUNG)-RELATED-RELATED"/>
    <property type="match status" value="1"/>
</dbReference>
<feature type="compositionally biased region" description="Polar residues" evidence="2">
    <location>
        <begin position="11"/>
        <end position="21"/>
    </location>
</feature>
<dbReference type="PROSITE" id="PS00463">
    <property type="entry name" value="ZN2_CY6_FUNGAL_1"/>
    <property type="match status" value="1"/>
</dbReference>
<evidence type="ECO:0000313" key="4">
    <source>
        <dbReference type="EMBL" id="KAG9253345.1"/>
    </source>
</evidence>
<dbReference type="Pfam" id="PF00172">
    <property type="entry name" value="Zn_clus"/>
    <property type="match status" value="1"/>
</dbReference>
<name>A0A9P7ZJV8_9HYPO</name>
<proteinExistence type="predicted"/>
<feature type="compositionally biased region" description="Polar residues" evidence="2">
    <location>
        <begin position="133"/>
        <end position="145"/>
    </location>
</feature>
<feature type="region of interest" description="Disordered" evidence="2">
    <location>
        <begin position="99"/>
        <end position="163"/>
    </location>
</feature>
<dbReference type="EMBL" id="MU251258">
    <property type="protein sequence ID" value="KAG9253345.1"/>
    <property type="molecule type" value="Genomic_DNA"/>
</dbReference>
<reference evidence="4" key="1">
    <citation type="journal article" date="2021" name="IMA Fungus">
        <title>Genomic characterization of three marine fungi, including Emericellopsis atlantica sp. nov. with signatures of a generalist lifestyle and marine biomass degradation.</title>
        <authorList>
            <person name="Hagestad O.C."/>
            <person name="Hou L."/>
            <person name="Andersen J.H."/>
            <person name="Hansen E.H."/>
            <person name="Altermark B."/>
            <person name="Li C."/>
            <person name="Kuhnert E."/>
            <person name="Cox R.J."/>
            <person name="Crous P.W."/>
            <person name="Spatafora J.W."/>
            <person name="Lail K."/>
            <person name="Amirebrahimi M."/>
            <person name="Lipzen A."/>
            <person name="Pangilinan J."/>
            <person name="Andreopoulos W."/>
            <person name="Hayes R.D."/>
            <person name="Ng V."/>
            <person name="Grigoriev I.V."/>
            <person name="Jackson S.A."/>
            <person name="Sutton T.D.S."/>
            <person name="Dobson A.D.W."/>
            <person name="Rama T."/>
        </authorList>
    </citation>
    <scope>NUCLEOTIDE SEQUENCE</scope>
    <source>
        <strain evidence="4">TS7</strain>
    </source>
</reference>
<dbReference type="InterPro" id="IPR001138">
    <property type="entry name" value="Zn2Cys6_DnaBD"/>
</dbReference>
<dbReference type="GeneID" id="70288731"/>
<feature type="region of interest" description="Disordered" evidence="2">
    <location>
        <begin position="1"/>
        <end position="30"/>
    </location>
</feature>
<sequence length="678" mass="76328">MADNAGLSPSRDISTDQNLDQAGSERPSKKPRVFLARQACESCRAKKTRCDEDVPCAPCRSQGIECTYRDRKATRKEESFGTVLGFLKRIETKVENLAAAQDSRQPPAPTPHAPPAESRNSLDSSSRDPFGNTPGSQRQDAQAGTPNIDLRTPTVSGGSVYLDDGPDKTSFPFSAHAMLEWEPVRAFLPQEIMNLCHQHGWPDYATALEKERDPTPGLRNPTSHIDPLSTLSISTVRNLCEAYFCSFNLAYPVLDRDFFEARSLAKAVTGGFGYDMESCVVLVVMALGCWGIRALEEAGFHDGNVRMDTLSTAQYMQDGIEGLVFFNEARRRIGLLSNDHGLQNCQFHLLSGIYYSSLLRPVDWWESMSRAANCCMLYYGNSQTSDASETSRDASWTSDMQGRLFWITIMLESVVTEELALPHSRLDTFRDRVPLPRFTELPRADLMTAGSSNQYQHAGSDAKQQAPDVYYHFLSQVAVRNLTTRIKEALYCSHPSGNYPSPGLDAELSQQLERWREHLPSTLNADVEFASSPPSCPRDVLVSPLIRARYLVLRWHLCRPVIHRMLSFPEKRTVRDIERCKDALLTAMKWLHVVRELWLMKSCMPIRYPFCSQLFGQIVIVYCLRFIDDGALAVVLPDGYQQWTLAILELVKDCAPFSPSLYRDSLIAEMMCSRLQEP</sequence>
<dbReference type="PANTHER" id="PTHR47785:SF6">
    <property type="entry name" value="ZN(II)2CYS6 TRANSCRIPTION FACTOR (EUROFUNG)"/>
    <property type="match status" value="1"/>
</dbReference>
<dbReference type="CDD" id="cd00067">
    <property type="entry name" value="GAL4"/>
    <property type="match status" value="1"/>
</dbReference>
<dbReference type="PROSITE" id="PS50048">
    <property type="entry name" value="ZN2_CY6_FUNGAL_2"/>
    <property type="match status" value="1"/>
</dbReference>
<dbReference type="InterPro" id="IPR053181">
    <property type="entry name" value="EcdB-like_regulator"/>
</dbReference>
<dbReference type="GO" id="GO:0000981">
    <property type="term" value="F:DNA-binding transcription factor activity, RNA polymerase II-specific"/>
    <property type="evidence" value="ECO:0007669"/>
    <property type="project" value="InterPro"/>
</dbReference>
<dbReference type="AlphaFoldDB" id="A0A9P7ZJV8"/>
<dbReference type="SUPFAM" id="SSF57701">
    <property type="entry name" value="Zn2/Cys6 DNA-binding domain"/>
    <property type="match status" value="1"/>
</dbReference>
<keyword evidence="5" id="KW-1185">Reference proteome</keyword>
<gene>
    <name evidence="4" type="ORF">F5Z01DRAFT_163355</name>
</gene>
<dbReference type="GO" id="GO:0008270">
    <property type="term" value="F:zinc ion binding"/>
    <property type="evidence" value="ECO:0007669"/>
    <property type="project" value="InterPro"/>
</dbReference>
<evidence type="ECO:0000313" key="5">
    <source>
        <dbReference type="Proteomes" id="UP000887229"/>
    </source>
</evidence>
<evidence type="ECO:0000259" key="3">
    <source>
        <dbReference type="PROSITE" id="PS50048"/>
    </source>
</evidence>
<accession>A0A9P7ZJV8</accession>
<protein>
    <recommendedName>
        <fullName evidence="3">Zn(2)-C6 fungal-type domain-containing protein</fullName>
    </recommendedName>
</protein>
<evidence type="ECO:0000256" key="1">
    <source>
        <dbReference type="ARBA" id="ARBA00023242"/>
    </source>
</evidence>
<dbReference type="Gene3D" id="4.10.240.10">
    <property type="entry name" value="Zn(2)-C6 fungal-type DNA-binding domain"/>
    <property type="match status" value="1"/>
</dbReference>
<dbReference type="Proteomes" id="UP000887229">
    <property type="component" value="Unassembled WGS sequence"/>
</dbReference>
<dbReference type="CDD" id="cd12148">
    <property type="entry name" value="fungal_TF_MHR"/>
    <property type="match status" value="1"/>
</dbReference>